<organism evidence="2 3">
    <name type="scientific">Mycobacterium angelicum</name>
    <dbReference type="NCBI Taxonomy" id="470074"/>
    <lineage>
        <taxon>Bacteria</taxon>
        <taxon>Bacillati</taxon>
        <taxon>Actinomycetota</taxon>
        <taxon>Actinomycetes</taxon>
        <taxon>Mycobacteriales</taxon>
        <taxon>Mycobacteriaceae</taxon>
        <taxon>Mycobacterium</taxon>
    </lineage>
</organism>
<accession>A0A1X0A2X3</accession>
<keyword evidence="1" id="KW-1133">Transmembrane helix</keyword>
<feature type="transmembrane region" description="Helical" evidence="1">
    <location>
        <begin position="20"/>
        <end position="42"/>
    </location>
</feature>
<dbReference type="Proteomes" id="UP000192284">
    <property type="component" value="Unassembled WGS sequence"/>
</dbReference>
<gene>
    <name evidence="2" type="ORF">BST12_05375</name>
</gene>
<dbReference type="EMBL" id="MVHE01000005">
    <property type="protein sequence ID" value="ORA24215.1"/>
    <property type="molecule type" value="Genomic_DNA"/>
</dbReference>
<evidence type="ECO:0000313" key="2">
    <source>
        <dbReference type="EMBL" id="ORA24215.1"/>
    </source>
</evidence>
<comment type="caution">
    <text evidence="2">The sequence shown here is derived from an EMBL/GenBank/DDBJ whole genome shotgun (WGS) entry which is preliminary data.</text>
</comment>
<keyword evidence="3" id="KW-1185">Reference proteome</keyword>
<reference evidence="2 3" key="1">
    <citation type="submission" date="2017-02" db="EMBL/GenBank/DDBJ databases">
        <title>The new phylogeny of genus Mycobacterium.</title>
        <authorList>
            <person name="Tortoli E."/>
            <person name="Trovato A."/>
            <person name="Cirillo D.M."/>
        </authorList>
    </citation>
    <scope>NUCLEOTIDE SEQUENCE [LARGE SCALE GENOMIC DNA]</scope>
    <source>
        <strain evidence="2 3">DSM 45057</strain>
    </source>
</reference>
<protein>
    <submittedName>
        <fullName evidence="2">Uncharacterized protein</fullName>
    </submittedName>
</protein>
<keyword evidence="1" id="KW-0812">Transmembrane</keyword>
<name>A0A1X0A2X3_MYCAN</name>
<evidence type="ECO:0000256" key="1">
    <source>
        <dbReference type="SAM" id="Phobius"/>
    </source>
</evidence>
<dbReference type="AlphaFoldDB" id="A0A1X0A2X3"/>
<evidence type="ECO:0000313" key="3">
    <source>
        <dbReference type="Proteomes" id="UP000192284"/>
    </source>
</evidence>
<keyword evidence="1" id="KW-0472">Membrane</keyword>
<feature type="transmembrane region" description="Helical" evidence="1">
    <location>
        <begin position="106"/>
        <end position="131"/>
    </location>
</feature>
<proteinExistence type="predicted"/>
<sequence>MAAESMSVSYFATAVDAAALVGRITGLLILPAAGLTLLILGLRKRSSSRKQAWTGYPPAPPGYPPVPQGYPPPYPAAYPPPMPMPMAPMPMPPMPMPMPRKPGGTGMIVSGTVLLVLGVLTFASIVVAVAARHDRPAIGDCYTNDILNGNGAWKPSSCSNAEAVLQYAANADTAGNCPDGKRNDSSYLSAEHRGVRMCFAPNLLQGECYVSEHDGKTVRHATCSTAGTIRIAKRVDGTTDTSKCPQHTRAVTYPEPKRLFCAERTGTST</sequence>